<dbReference type="RefSeq" id="WP_248342956.1">
    <property type="nucleotide sequence ID" value="NZ_AP025592.1"/>
</dbReference>
<evidence type="ECO:0000256" key="1">
    <source>
        <dbReference type="SAM" id="MobiDB-lite"/>
    </source>
</evidence>
<evidence type="ECO:0000313" key="2">
    <source>
        <dbReference type="EMBL" id="BDG10458.1"/>
    </source>
</evidence>
<protein>
    <submittedName>
        <fullName evidence="2">Uncharacterized protein</fullName>
    </submittedName>
</protein>
<proteinExistence type="predicted"/>
<feature type="region of interest" description="Disordered" evidence="1">
    <location>
        <begin position="60"/>
        <end position="82"/>
    </location>
</feature>
<keyword evidence="3" id="KW-1185">Reference proteome</keyword>
<accession>A0ABN6NDV4</accession>
<evidence type="ECO:0000313" key="3">
    <source>
        <dbReference type="Proteomes" id="UP001162734"/>
    </source>
</evidence>
<dbReference type="Proteomes" id="UP001162734">
    <property type="component" value="Chromosome"/>
</dbReference>
<gene>
    <name evidence="2" type="ORF">AMPC_35710</name>
</gene>
<feature type="compositionally biased region" description="Basic and acidic residues" evidence="1">
    <location>
        <begin position="60"/>
        <end position="72"/>
    </location>
</feature>
<reference evidence="3" key="1">
    <citation type="journal article" date="2022" name="Int. J. Syst. Evol. Microbiol.">
        <title>Anaeromyxobacter oryzae sp. nov., Anaeromyxobacter diazotrophicus sp. nov. and Anaeromyxobacter paludicola sp. nov., isolated from paddy soils.</title>
        <authorList>
            <person name="Itoh H."/>
            <person name="Xu Z."/>
            <person name="Mise K."/>
            <person name="Masuda Y."/>
            <person name="Ushijima N."/>
            <person name="Hayakawa C."/>
            <person name="Shiratori Y."/>
            <person name="Senoo K."/>
        </authorList>
    </citation>
    <scope>NUCLEOTIDE SEQUENCE [LARGE SCALE GENOMIC DNA]</scope>
    <source>
        <strain evidence="3">Red630</strain>
    </source>
</reference>
<sequence length="82" mass="9151">MNDPTTHKKQLSVFAIIDRKDPNRAAYWMKIGSAFTNQDGSISLYLDAFPLGPHQKLQVREARPFDGPRPTRAEAGLSELAP</sequence>
<organism evidence="2 3">
    <name type="scientific">Anaeromyxobacter paludicola</name>
    <dbReference type="NCBI Taxonomy" id="2918171"/>
    <lineage>
        <taxon>Bacteria</taxon>
        <taxon>Pseudomonadati</taxon>
        <taxon>Myxococcota</taxon>
        <taxon>Myxococcia</taxon>
        <taxon>Myxococcales</taxon>
        <taxon>Cystobacterineae</taxon>
        <taxon>Anaeromyxobacteraceae</taxon>
        <taxon>Anaeromyxobacter</taxon>
    </lineage>
</organism>
<dbReference type="EMBL" id="AP025592">
    <property type="protein sequence ID" value="BDG10458.1"/>
    <property type="molecule type" value="Genomic_DNA"/>
</dbReference>
<name>A0ABN6NDV4_9BACT</name>